<protein>
    <submittedName>
        <fullName evidence="1">Uncharacterized protein</fullName>
    </submittedName>
</protein>
<proteinExistence type="predicted"/>
<comment type="caution">
    <text evidence="1">The sequence shown here is derived from an EMBL/GenBank/DDBJ whole genome shotgun (WGS) entry which is preliminary data.</text>
</comment>
<dbReference type="EMBL" id="BFAD01000018">
    <property type="protein sequence ID" value="GBE89997.1"/>
    <property type="molecule type" value="Genomic_DNA"/>
</dbReference>
<accession>A0A401H6C4</accession>
<sequence length="290" mass="30715">MSTPTSSSAAPAPGTVVPVGTSEIAASASLPPPPSYNVNQLTPPAADVSNAFRKEDYTVCQWDDHINYIVTAYAYVTGARIDDPDFTKLGGEIWVILVHSGSCRALAYLQSAKVDIKASIKGLLLGNTSSFKAEQQLPPTGSGEPQYDPAGKPTRYTRFTIQYGRLMTLLRNGGADSLSFDARYEDVFSIFFNYGQSGEITLDGKGVEFTMSGTGAPGSAIMPIRGFSVFSTRTRIDKISMNIDYDVHVDSGSRTGEGSWGAGGSQSFSLSLVPTLSEECGGSPTTSASL</sequence>
<gene>
    <name evidence="1" type="ORF">SCP_1800190</name>
</gene>
<dbReference type="OrthoDB" id="3003360at2759"/>
<evidence type="ECO:0000313" key="2">
    <source>
        <dbReference type="Proteomes" id="UP000287166"/>
    </source>
</evidence>
<dbReference type="RefSeq" id="XP_027620910.1">
    <property type="nucleotide sequence ID" value="XM_027765109.1"/>
</dbReference>
<dbReference type="InParanoid" id="A0A401H6C4"/>
<dbReference type="AlphaFoldDB" id="A0A401H6C4"/>
<organism evidence="1 2">
    <name type="scientific">Sparassis crispa</name>
    <dbReference type="NCBI Taxonomy" id="139825"/>
    <lineage>
        <taxon>Eukaryota</taxon>
        <taxon>Fungi</taxon>
        <taxon>Dikarya</taxon>
        <taxon>Basidiomycota</taxon>
        <taxon>Agaricomycotina</taxon>
        <taxon>Agaricomycetes</taxon>
        <taxon>Polyporales</taxon>
        <taxon>Sparassidaceae</taxon>
        <taxon>Sparassis</taxon>
    </lineage>
</organism>
<name>A0A401H6C4_9APHY</name>
<evidence type="ECO:0000313" key="1">
    <source>
        <dbReference type="EMBL" id="GBE89997.1"/>
    </source>
</evidence>
<dbReference type="Proteomes" id="UP000287166">
    <property type="component" value="Unassembled WGS sequence"/>
</dbReference>
<reference evidence="1 2" key="1">
    <citation type="journal article" date="2018" name="Sci. Rep.">
        <title>Genome sequence of the cauliflower mushroom Sparassis crispa (Hanabiratake) and its association with beneficial usage.</title>
        <authorList>
            <person name="Kiyama R."/>
            <person name="Furutani Y."/>
            <person name="Kawaguchi K."/>
            <person name="Nakanishi T."/>
        </authorList>
    </citation>
    <scope>NUCLEOTIDE SEQUENCE [LARGE SCALE GENOMIC DNA]</scope>
</reference>
<dbReference type="GeneID" id="38786914"/>
<keyword evidence="2" id="KW-1185">Reference proteome</keyword>